<evidence type="ECO:0000313" key="4">
    <source>
        <dbReference type="Proteomes" id="UP000184310"/>
    </source>
</evidence>
<dbReference type="GO" id="GO:0030288">
    <property type="term" value="C:outer membrane-bounded periplasmic space"/>
    <property type="evidence" value="ECO:0007669"/>
    <property type="project" value="TreeGrafter"/>
</dbReference>
<dbReference type="STRING" id="1121302.SAMN02745163_04158"/>
<dbReference type="NCBIfam" id="TIGR02870">
    <property type="entry name" value="spore_II_D"/>
    <property type="match status" value="1"/>
</dbReference>
<keyword evidence="4" id="KW-1185">Reference proteome</keyword>
<dbReference type="InterPro" id="IPR013486">
    <property type="entry name" value="SpoIID/LytB"/>
</dbReference>
<dbReference type="OrthoDB" id="9794671at2"/>
<evidence type="ECO:0000256" key="1">
    <source>
        <dbReference type="SAM" id="Phobius"/>
    </source>
</evidence>
<organism evidence="3 4">
    <name type="scientific">Clostridium cavendishii DSM 21758</name>
    <dbReference type="NCBI Taxonomy" id="1121302"/>
    <lineage>
        <taxon>Bacteria</taxon>
        <taxon>Bacillati</taxon>
        <taxon>Bacillota</taxon>
        <taxon>Clostridia</taxon>
        <taxon>Eubacteriales</taxon>
        <taxon>Clostridiaceae</taxon>
        <taxon>Clostridium</taxon>
    </lineage>
</organism>
<evidence type="ECO:0000313" key="3">
    <source>
        <dbReference type="EMBL" id="SHK63576.1"/>
    </source>
</evidence>
<proteinExistence type="predicted"/>
<dbReference type="GO" id="GO:0030435">
    <property type="term" value="P:sporulation resulting in formation of a cellular spore"/>
    <property type="evidence" value="ECO:0007669"/>
    <property type="project" value="InterPro"/>
</dbReference>
<gene>
    <name evidence="3" type="ORF">SAMN02745163_04158</name>
</gene>
<dbReference type="InterPro" id="IPR051922">
    <property type="entry name" value="Bact_Sporulation_Assoc"/>
</dbReference>
<dbReference type="Proteomes" id="UP000184310">
    <property type="component" value="Unassembled WGS sequence"/>
</dbReference>
<feature type="domain" description="Sporulation stage II protein D amidase enhancer LytB N-terminal" evidence="2">
    <location>
        <begin position="69"/>
        <end position="167"/>
    </location>
</feature>
<name>A0A1M6U314_9CLOT</name>
<dbReference type="EMBL" id="FQZB01000022">
    <property type="protein sequence ID" value="SHK63576.1"/>
    <property type="molecule type" value="Genomic_DNA"/>
</dbReference>
<evidence type="ECO:0000259" key="2">
    <source>
        <dbReference type="Pfam" id="PF08486"/>
    </source>
</evidence>
<protein>
    <submittedName>
        <fullName evidence="3">Stage II sporulation protein D</fullName>
    </submittedName>
</protein>
<dbReference type="PANTHER" id="PTHR30032:SF4">
    <property type="entry name" value="AMIDASE ENHANCER"/>
    <property type="match status" value="1"/>
</dbReference>
<dbReference type="RefSeq" id="WP_072992868.1">
    <property type="nucleotide sequence ID" value="NZ_FQZB01000022.1"/>
</dbReference>
<dbReference type="Pfam" id="PF08486">
    <property type="entry name" value="SpoIID"/>
    <property type="match status" value="1"/>
</dbReference>
<feature type="transmembrane region" description="Helical" evidence="1">
    <location>
        <begin position="12"/>
        <end position="30"/>
    </location>
</feature>
<keyword evidence="1" id="KW-0812">Transmembrane</keyword>
<dbReference type="NCBIfam" id="TIGR02669">
    <property type="entry name" value="SpoIID_LytB"/>
    <property type="match status" value="1"/>
</dbReference>
<dbReference type="PANTHER" id="PTHR30032">
    <property type="entry name" value="N-ACETYLMURAMOYL-L-ALANINE AMIDASE-RELATED"/>
    <property type="match status" value="1"/>
</dbReference>
<reference evidence="3 4" key="1">
    <citation type="submission" date="2016-11" db="EMBL/GenBank/DDBJ databases">
        <authorList>
            <person name="Jaros S."/>
            <person name="Januszkiewicz K."/>
            <person name="Wedrychowicz H."/>
        </authorList>
    </citation>
    <scope>NUCLEOTIDE SEQUENCE [LARGE SCALE GENOMIC DNA]</scope>
    <source>
        <strain evidence="3 4">DSM 21758</strain>
    </source>
</reference>
<dbReference type="InterPro" id="IPR013693">
    <property type="entry name" value="SpoIID/LytB_N"/>
</dbReference>
<sequence>MNFKINKGIINIVIYILGVCLIFLIPVGIMKLSDKKLENGNEIKTSNEKGYIDKSKLNLNNVKVNYKGQIMNLGLEEYVTLGVASEMPANFDEEALKAQSILVRSFVLTRKIYNCQNANGAEICSTTHCQVFTPKNERMSSWGLKANEYYEKISKAVKATEGMVLSYDGNLAMHPQYFAVSSGRTEDSIAVFSEDIPYLKSVESEGEEIAPKYKIDKTFSVKEFLNIINSNYKNANLNSGNYKNQINILSRNLGGTVKEIKLGGEILKGTEVRKLLDLNSANFTISYNGKNIIVTALGYGHDVGMSQWGANVRAKNGEKYEGILEHYFSGCKIQNVNKVNFNGRQ</sequence>
<keyword evidence="1" id="KW-0472">Membrane</keyword>
<dbReference type="AlphaFoldDB" id="A0A1M6U314"/>
<keyword evidence="1" id="KW-1133">Transmembrane helix</keyword>
<dbReference type="InterPro" id="IPR014225">
    <property type="entry name" value="Spore_II_D_firmicutes"/>
</dbReference>
<accession>A0A1M6U314</accession>